<comment type="caution">
    <text evidence="1">The sequence shown here is derived from an EMBL/GenBank/DDBJ whole genome shotgun (WGS) entry which is preliminary data.</text>
</comment>
<proteinExistence type="predicted"/>
<gene>
    <name evidence="1" type="ORF">HGQ98_23635</name>
</gene>
<name>A0A848NNU6_9BURK</name>
<reference evidence="1 2" key="1">
    <citation type="submission" date="2020-04" db="EMBL/GenBank/DDBJ databases">
        <title>Achromobacter ruhlandii genome sequencing and assembly.</title>
        <authorList>
            <person name="Martins R.C.R."/>
            <person name="Perdigao-Neto L.V."/>
            <person name="Levin A.S.S."/>
            <person name="Costa S.F."/>
        </authorList>
    </citation>
    <scope>NUCLEOTIDE SEQUENCE [LARGE SCALE GENOMIC DNA]</scope>
    <source>
        <strain evidence="1 2">9035ralo</strain>
    </source>
</reference>
<evidence type="ECO:0000313" key="2">
    <source>
        <dbReference type="Proteomes" id="UP000542405"/>
    </source>
</evidence>
<feature type="non-terminal residue" evidence="1">
    <location>
        <position position="38"/>
    </location>
</feature>
<dbReference type="AlphaFoldDB" id="A0A848NNU6"/>
<accession>A0A848NNU6</accession>
<evidence type="ECO:0000313" key="1">
    <source>
        <dbReference type="EMBL" id="NMU92592.1"/>
    </source>
</evidence>
<organism evidence="1 2">
    <name type="scientific">Achromobacter ruhlandii</name>
    <dbReference type="NCBI Taxonomy" id="72557"/>
    <lineage>
        <taxon>Bacteria</taxon>
        <taxon>Pseudomonadati</taxon>
        <taxon>Pseudomonadota</taxon>
        <taxon>Betaproteobacteria</taxon>
        <taxon>Burkholderiales</taxon>
        <taxon>Alcaligenaceae</taxon>
        <taxon>Achromobacter</taxon>
    </lineage>
</organism>
<dbReference type="EMBL" id="JABBZE010000394">
    <property type="protein sequence ID" value="NMU92592.1"/>
    <property type="molecule type" value="Genomic_DNA"/>
</dbReference>
<protein>
    <submittedName>
        <fullName evidence="1">Transcriptional regulator</fullName>
    </submittedName>
</protein>
<sequence length="38" mass="4125">MNTSPQAGVAGHEGSRLRRQALGEFVRSARSRITPQMA</sequence>
<dbReference type="Proteomes" id="UP000542405">
    <property type="component" value="Unassembled WGS sequence"/>
</dbReference>